<keyword evidence="1" id="KW-0472">Membrane</keyword>
<reference evidence="2 3" key="1">
    <citation type="submission" date="2020-05" db="EMBL/GenBank/DDBJ databases">
        <title>Parvularcula mediterraneae sp. nov., isolated from polypropylene straw from shallow seawater of the seashore of Laganas in Zakynthos island, Greece.</title>
        <authorList>
            <person name="Szabo I."/>
            <person name="Al-Omari J."/>
            <person name="Rado J."/>
            <person name="Szerdahelyi G.S."/>
        </authorList>
    </citation>
    <scope>NUCLEOTIDE SEQUENCE [LARGE SCALE GENOMIC DNA]</scope>
    <source>
        <strain evidence="2 3">ZS-1/3</strain>
    </source>
</reference>
<accession>A0A7Y3W4T5</accession>
<gene>
    <name evidence="2" type="primary">vanZ</name>
    <name evidence="2" type="ORF">HK107_04340</name>
</gene>
<dbReference type="EMBL" id="JABFCX010000002">
    <property type="protein sequence ID" value="NNU15546.1"/>
    <property type="molecule type" value="Genomic_DNA"/>
</dbReference>
<feature type="transmembrane region" description="Helical" evidence="1">
    <location>
        <begin position="106"/>
        <end position="129"/>
    </location>
</feature>
<dbReference type="AlphaFoldDB" id="A0A7Y3W4T5"/>
<organism evidence="2 3">
    <name type="scientific">Parvularcula mediterranea</name>
    <dbReference type="NCBI Taxonomy" id="2732508"/>
    <lineage>
        <taxon>Bacteria</taxon>
        <taxon>Pseudomonadati</taxon>
        <taxon>Pseudomonadota</taxon>
        <taxon>Alphaproteobacteria</taxon>
        <taxon>Parvularculales</taxon>
        <taxon>Parvularculaceae</taxon>
        <taxon>Parvularcula</taxon>
    </lineage>
</organism>
<feature type="transmembrane region" description="Helical" evidence="1">
    <location>
        <begin position="76"/>
        <end position="94"/>
    </location>
</feature>
<name>A0A7Y3W4T5_9PROT</name>
<evidence type="ECO:0000313" key="2">
    <source>
        <dbReference type="EMBL" id="NNU15546.1"/>
    </source>
</evidence>
<dbReference type="Proteomes" id="UP000536835">
    <property type="component" value="Unassembled WGS sequence"/>
</dbReference>
<dbReference type="NCBIfam" id="NF037970">
    <property type="entry name" value="vanZ_1"/>
    <property type="match status" value="1"/>
</dbReference>
<feature type="transmembrane region" description="Helical" evidence="1">
    <location>
        <begin position="52"/>
        <end position="69"/>
    </location>
</feature>
<keyword evidence="1" id="KW-0812">Transmembrane</keyword>
<proteinExistence type="predicted"/>
<protein>
    <submittedName>
        <fullName evidence="2">VanZ family protein</fullName>
    </submittedName>
</protein>
<keyword evidence="1" id="KW-1133">Transmembrane helix</keyword>
<evidence type="ECO:0000313" key="3">
    <source>
        <dbReference type="Proteomes" id="UP000536835"/>
    </source>
</evidence>
<sequence>MPRLARLGTLLVALVIAWQSLKPPSPDESGGPALLRFLADLVLGNPDQHDKIGHFLAYAALAACAFIGFRSKAGIAITLSFAYGALFEGLQAMIPGRDASWLDMAANGTGVAAGLIAGILFSILAAGVLKK</sequence>
<comment type="caution">
    <text evidence="2">The sequence shown here is derived from an EMBL/GenBank/DDBJ whole genome shotgun (WGS) entry which is preliminary data.</text>
</comment>
<keyword evidence="3" id="KW-1185">Reference proteome</keyword>
<dbReference type="RefSeq" id="WP_173197085.1">
    <property type="nucleotide sequence ID" value="NZ_JABFCX010000002.1"/>
</dbReference>
<evidence type="ECO:0000256" key="1">
    <source>
        <dbReference type="SAM" id="Phobius"/>
    </source>
</evidence>